<protein>
    <recommendedName>
        <fullName evidence="1">DNA repair protein Rev1 C-terminal domain-containing protein</fullName>
    </recommendedName>
</protein>
<evidence type="ECO:0000259" key="1">
    <source>
        <dbReference type="Pfam" id="PF16727"/>
    </source>
</evidence>
<proteinExistence type="predicted"/>
<dbReference type="OrthoDB" id="3786046at2759"/>
<sequence length="114" mass="12893">PIIRIPRPPRPTFTKAKLSSETELRREMREWVQDFEVEGPFDEDVAALAKYLRDVVVLERNTGKAVGIVRWLEWVVGCLNDDGARAGWDGAVKKVKDGVNEGARERGLGRVDFD</sequence>
<accession>A0A6A6V8A3</accession>
<organism evidence="2 3">
    <name type="scientific">Sporormia fimetaria CBS 119925</name>
    <dbReference type="NCBI Taxonomy" id="1340428"/>
    <lineage>
        <taxon>Eukaryota</taxon>
        <taxon>Fungi</taxon>
        <taxon>Dikarya</taxon>
        <taxon>Ascomycota</taxon>
        <taxon>Pezizomycotina</taxon>
        <taxon>Dothideomycetes</taxon>
        <taxon>Pleosporomycetidae</taxon>
        <taxon>Pleosporales</taxon>
        <taxon>Sporormiaceae</taxon>
        <taxon>Sporormia</taxon>
    </lineage>
</organism>
<dbReference type="InterPro" id="IPR031991">
    <property type="entry name" value="Rev1_C"/>
</dbReference>
<dbReference type="Pfam" id="PF16727">
    <property type="entry name" value="REV1_C"/>
    <property type="match status" value="1"/>
</dbReference>
<dbReference type="EMBL" id="MU006575">
    <property type="protein sequence ID" value="KAF2746882.1"/>
    <property type="molecule type" value="Genomic_DNA"/>
</dbReference>
<dbReference type="Gene3D" id="1.20.58.1280">
    <property type="entry name" value="DNA repair protein Rev1, C-terminal domain"/>
    <property type="match status" value="1"/>
</dbReference>
<dbReference type="Proteomes" id="UP000799440">
    <property type="component" value="Unassembled WGS sequence"/>
</dbReference>
<reference evidence="2" key="1">
    <citation type="journal article" date="2020" name="Stud. Mycol.">
        <title>101 Dothideomycetes genomes: a test case for predicting lifestyles and emergence of pathogens.</title>
        <authorList>
            <person name="Haridas S."/>
            <person name="Albert R."/>
            <person name="Binder M."/>
            <person name="Bloem J."/>
            <person name="Labutti K."/>
            <person name="Salamov A."/>
            <person name="Andreopoulos B."/>
            <person name="Baker S."/>
            <person name="Barry K."/>
            <person name="Bills G."/>
            <person name="Bluhm B."/>
            <person name="Cannon C."/>
            <person name="Castanera R."/>
            <person name="Culley D."/>
            <person name="Daum C."/>
            <person name="Ezra D."/>
            <person name="Gonzalez J."/>
            <person name="Henrissat B."/>
            <person name="Kuo A."/>
            <person name="Liang C."/>
            <person name="Lipzen A."/>
            <person name="Lutzoni F."/>
            <person name="Magnuson J."/>
            <person name="Mondo S."/>
            <person name="Nolan M."/>
            <person name="Ohm R."/>
            <person name="Pangilinan J."/>
            <person name="Park H.-J."/>
            <person name="Ramirez L."/>
            <person name="Alfaro M."/>
            <person name="Sun H."/>
            <person name="Tritt A."/>
            <person name="Yoshinaga Y."/>
            <person name="Zwiers L.-H."/>
            <person name="Turgeon B."/>
            <person name="Goodwin S."/>
            <person name="Spatafora J."/>
            <person name="Crous P."/>
            <person name="Grigoriev I."/>
        </authorList>
    </citation>
    <scope>NUCLEOTIDE SEQUENCE</scope>
    <source>
        <strain evidence="2">CBS 119925</strain>
    </source>
</reference>
<feature type="non-terminal residue" evidence="2">
    <location>
        <position position="1"/>
    </location>
</feature>
<keyword evidence="3" id="KW-1185">Reference proteome</keyword>
<feature type="domain" description="DNA repair protein Rev1 C-terminal" evidence="1">
    <location>
        <begin position="23"/>
        <end position="111"/>
    </location>
</feature>
<feature type="non-terminal residue" evidence="2">
    <location>
        <position position="114"/>
    </location>
</feature>
<dbReference type="InterPro" id="IPR038401">
    <property type="entry name" value="Rev1_C_sf"/>
</dbReference>
<evidence type="ECO:0000313" key="2">
    <source>
        <dbReference type="EMBL" id="KAF2746882.1"/>
    </source>
</evidence>
<dbReference type="AlphaFoldDB" id="A0A6A6V8A3"/>
<gene>
    <name evidence="2" type="ORF">M011DRAFT_391330</name>
</gene>
<evidence type="ECO:0000313" key="3">
    <source>
        <dbReference type="Proteomes" id="UP000799440"/>
    </source>
</evidence>
<name>A0A6A6V8A3_9PLEO</name>